<keyword evidence="7" id="KW-0449">Lipoprotein</keyword>
<comment type="subcellular location">
    <subcellularLocation>
        <location evidence="1">Cell outer membrane</location>
    </subcellularLocation>
</comment>
<comment type="similarity">
    <text evidence="2">Belongs to the bacteroidetes fimbrillin superfamily. FimB/Mfa2 family.</text>
</comment>
<evidence type="ECO:0000256" key="4">
    <source>
        <dbReference type="ARBA" id="ARBA00023136"/>
    </source>
</evidence>
<dbReference type="Pfam" id="PF08842">
    <property type="entry name" value="Mfa2"/>
    <property type="match status" value="1"/>
</dbReference>
<evidence type="ECO:0000256" key="1">
    <source>
        <dbReference type="ARBA" id="ARBA00004442"/>
    </source>
</evidence>
<evidence type="ECO:0000313" key="9">
    <source>
        <dbReference type="EMBL" id="QCD34607.1"/>
    </source>
</evidence>
<reference evidence="9 10" key="1">
    <citation type="submission" date="2019-02" db="EMBL/GenBank/DDBJ databases">
        <title>Isolation and identification of novel species under the genus Muribaculum.</title>
        <authorList>
            <person name="Miyake S."/>
            <person name="Ding Y."/>
            <person name="Low A."/>
            <person name="Soh M."/>
            <person name="Seedorf H."/>
        </authorList>
    </citation>
    <scope>NUCLEOTIDE SEQUENCE [LARGE SCALE GENOMIC DNA]</scope>
    <source>
        <strain evidence="9 10">TLL-A4</strain>
    </source>
</reference>
<dbReference type="GO" id="GO:0009279">
    <property type="term" value="C:cell outer membrane"/>
    <property type="evidence" value="ECO:0007669"/>
    <property type="project" value="UniProtKB-SubCell"/>
</dbReference>
<keyword evidence="4" id="KW-0472">Membrane</keyword>
<evidence type="ECO:0000256" key="8">
    <source>
        <dbReference type="SAM" id="SignalP"/>
    </source>
</evidence>
<proteinExistence type="inferred from homology"/>
<evidence type="ECO:0000256" key="3">
    <source>
        <dbReference type="ARBA" id="ARBA00022729"/>
    </source>
</evidence>
<name>A0A4V1D1B3_9BACT</name>
<accession>A0A4V1D1B3</accession>
<keyword evidence="5" id="KW-0564">Palmitate</keyword>
<evidence type="ECO:0000256" key="6">
    <source>
        <dbReference type="ARBA" id="ARBA00023237"/>
    </source>
</evidence>
<evidence type="ECO:0000256" key="7">
    <source>
        <dbReference type="ARBA" id="ARBA00023288"/>
    </source>
</evidence>
<dbReference type="Gene3D" id="2.60.40.2090">
    <property type="match status" value="1"/>
</dbReference>
<keyword evidence="10" id="KW-1185">Reference proteome</keyword>
<protein>
    <recommendedName>
        <fullName evidence="11">FimB/Mfa2 family fimbrial subunit</fullName>
    </recommendedName>
</protein>
<dbReference type="InterPro" id="IPR014941">
    <property type="entry name" value="FimB/Mfa2/Mfa3"/>
</dbReference>
<evidence type="ECO:0008006" key="11">
    <source>
        <dbReference type="Google" id="ProtNLM"/>
    </source>
</evidence>
<evidence type="ECO:0000313" key="10">
    <source>
        <dbReference type="Proteomes" id="UP000297031"/>
    </source>
</evidence>
<keyword evidence="3 8" id="KW-0732">Signal</keyword>
<evidence type="ECO:0000256" key="5">
    <source>
        <dbReference type="ARBA" id="ARBA00023139"/>
    </source>
</evidence>
<dbReference type="KEGG" id="mgod:E7746_01295"/>
<feature type="chain" id="PRO_5020229906" description="FimB/Mfa2 family fimbrial subunit" evidence="8">
    <location>
        <begin position="34"/>
        <end position="349"/>
    </location>
</feature>
<keyword evidence="6" id="KW-0998">Cell outer membrane</keyword>
<evidence type="ECO:0000256" key="2">
    <source>
        <dbReference type="ARBA" id="ARBA00007248"/>
    </source>
</evidence>
<dbReference type="OrthoDB" id="1099819at2"/>
<feature type="signal peptide" evidence="8">
    <location>
        <begin position="1"/>
        <end position="33"/>
    </location>
</feature>
<sequence length="349" mass="39158">MNFSKYRNKMSRWLGAACFAALGAAAMSSCSDAIYDDLDPCRIGVELRFVYDYNMEWANAFPAKVDCVTLYIYDADGRYLAQRSETSEALRDENYRMILDLPQGSYRMVAYGGTTCDKHSFSLVNKPDQGSLITDLRVAMDDWCINSSRESSKSLHPLFWGTLDVTVSGDDYTQATLPMMKDTNNLRILLQHVSGKPVDNRDFDFKVTDDNTLLGHDNAPLPDGGITYRPWTRGQAVAGSNTDGSNVEVAYAELSMSRLVTQNAPRLVITRHADGGEVVNIPLINYLLLLKSDLYAKMPAQEFLDRESEWSMLFFLTGGDNEGNGATWLKTHIVVNDWIVRLNDIDMTE</sequence>
<dbReference type="Proteomes" id="UP000297031">
    <property type="component" value="Chromosome"/>
</dbReference>
<dbReference type="AlphaFoldDB" id="A0A4V1D1B3"/>
<gene>
    <name evidence="9" type="ORF">E7746_01295</name>
</gene>
<dbReference type="PROSITE" id="PS51257">
    <property type="entry name" value="PROKAR_LIPOPROTEIN"/>
    <property type="match status" value="1"/>
</dbReference>
<dbReference type="Gene3D" id="2.60.40.2100">
    <property type="match status" value="1"/>
</dbReference>
<organism evidence="9 10">
    <name type="scientific">Muribaculum gordoncarteri</name>
    <dbReference type="NCBI Taxonomy" id="2530390"/>
    <lineage>
        <taxon>Bacteria</taxon>
        <taxon>Pseudomonadati</taxon>
        <taxon>Bacteroidota</taxon>
        <taxon>Bacteroidia</taxon>
        <taxon>Bacteroidales</taxon>
        <taxon>Muribaculaceae</taxon>
        <taxon>Muribaculum</taxon>
    </lineage>
</organism>
<dbReference type="EMBL" id="CP039393">
    <property type="protein sequence ID" value="QCD34607.1"/>
    <property type="molecule type" value="Genomic_DNA"/>
</dbReference>